<evidence type="ECO:0000313" key="1">
    <source>
        <dbReference type="EMBL" id="CAJ0606307.1"/>
    </source>
</evidence>
<dbReference type="Proteomes" id="UP001176961">
    <property type="component" value="Unassembled WGS sequence"/>
</dbReference>
<organism evidence="1 2">
    <name type="scientific">Cylicocyclus nassatus</name>
    <name type="common">Nematode worm</name>
    <dbReference type="NCBI Taxonomy" id="53992"/>
    <lineage>
        <taxon>Eukaryota</taxon>
        <taxon>Metazoa</taxon>
        <taxon>Ecdysozoa</taxon>
        <taxon>Nematoda</taxon>
        <taxon>Chromadorea</taxon>
        <taxon>Rhabditida</taxon>
        <taxon>Rhabditina</taxon>
        <taxon>Rhabditomorpha</taxon>
        <taxon>Strongyloidea</taxon>
        <taxon>Strongylidae</taxon>
        <taxon>Cylicocyclus</taxon>
    </lineage>
</organism>
<name>A0AA36MEB4_CYLNA</name>
<accession>A0AA36MEB4</accession>
<comment type="caution">
    <text evidence="1">The sequence shown here is derived from an EMBL/GenBank/DDBJ whole genome shotgun (WGS) entry which is preliminary data.</text>
</comment>
<keyword evidence="2" id="KW-1185">Reference proteome</keyword>
<gene>
    <name evidence="1" type="ORF">CYNAS_LOCUS18290</name>
</gene>
<dbReference type="EMBL" id="CATQJL010000316">
    <property type="protein sequence ID" value="CAJ0606307.1"/>
    <property type="molecule type" value="Genomic_DNA"/>
</dbReference>
<protein>
    <submittedName>
        <fullName evidence="1">Uncharacterized protein</fullName>
    </submittedName>
</protein>
<sequence>MLFWNGAMATFSMMGTRRPGLEFFNMLWTSRIFFAVRSVQLAHNERPEYRFTALCGMDERRVEKAVGPVL</sequence>
<dbReference type="AlphaFoldDB" id="A0AA36MEB4"/>
<evidence type="ECO:0000313" key="2">
    <source>
        <dbReference type="Proteomes" id="UP001176961"/>
    </source>
</evidence>
<proteinExistence type="predicted"/>
<reference evidence="1" key="1">
    <citation type="submission" date="2023-07" db="EMBL/GenBank/DDBJ databases">
        <authorList>
            <consortium name="CYATHOMIX"/>
        </authorList>
    </citation>
    <scope>NUCLEOTIDE SEQUENCE</scope>
    <source>
        <strain evidence="1">N/A</strain>
    </source>
</reference>